<comment type="caution">
    <text evidence="1">The sequence shown here is derived from an EMBL/GenBank/DDBJ whole genome shotgun (WGS) entry which is preliminary data.</text>
</comment>
<sequence>MHLSKLLVIHYKAKIDDAIGRSDNETFDVSQDLPSSKNDNWFSNYDLLGYW</sequence>
<reference evidence="1 2" key="1">
    <citation type="submission" date="2019-02" db="EMBL/GenBank/DDBJ databases">
        <title>Deep-cultivation of Planctomycetes and their phenomic and genomic characterization uncovers novel biology.</title>
        <authorList>
            <person name="Wiegand S."/>
            <person name="Jogler M."/>
            <person name="Boedeker C."/>
            <person name="Pinto D."/>
            <person name="Vollmers J."/>
            <person name="Rivas-Marin E."/>
            <person name="Kohn T."/>
            <person name="Peeters S.H."/>
            <person name="Heuer A."/>
            <person name="Rast P."/>
            <person name="Oberbeckmann S."/>
            <person name="Bunk B."/>
            <person name="Jeske O."/>
            <person name="Meyerdierks A."/>
            <person name="Storesund J.E."/>
            <person name="Kallscheuer N."/>
            <person name="Luecker S."/>
            <person name="Lage O.M."/>
            <person name="Pohl T."/>
            <person name="Merkel B.J."/>
            <person name="Hornburger P."/>
            <person name="Mueller R.-W."/>
            <person name="Bruemmer F."/>
            <person name="Labrenz M."/>
            <person name="Spormann A.M."/>
            <person name="Op Den Camp H."/>
            <person name="Overmann J."/>
            <person name="Amann R."/>
            <person name="Jetten M.S.M."/>
            <person name="Mascher T."/>
            <person name="Medema M.H."/>
            <person name="Devos D.P."/>
            <person name="Kaster A.-K."/>
            <person name="Ovreas L."/>
            <person name="Rohde M."/>
            <person name="Galperin M.Y."/>
            <person name="Jogler C."/>
        </authorList>
    </citation>
    <scope>NUCLEOTIDE SEQUENCE [LARGE SCALE GENOMIC DNA]</scope>
    <source>
        <strain evidence="1 2">Poly59</strain>
    </source>
</reference>
<organism evidence="1 2">
    <name type="scientific">Rubripirellula reticaptiva</name>
    <dbReference type="NCBI Taxonomy" id="2528013"/>
    <lineage>
        <taxon>Bacteria</taxon>
        <taxon>Pseudomonadati</taxon>
        <taxon>Planctomycetota</taxon>
        <taxon>Planctomycetia</taxon>
        <taxon>Pirellulales</taxon>
        <taxon>Pirellulaceae</taxon>
        <taxon>Rubripirellula</taxon>
    </lineage>
</organism>
<dbReference type="EMBL" id="SJPX01000003">
    <property type="protein sequence ID" value="TWU51277.1"/>
    <property type="molecule type" value="Genomic_DNA"/>
</dbReference>
<dbReference type="AlphaFoldDB" id="A0A5C6ET61"/>
<accession>A0A5C6ET61</accession>
<gene>
    <name evidence="1" type="ORF">Poly59_28690</name>
</gene>
<evidence type="ECO:0000313" key="2">
    <source>
        <dbReference type="Proteomes" id="UP000317977"/>
    </source>
</evidence>
<name>A0A5C6ET61_9BACT</name>
<dbReference type="Proteomes" id="UP000317977">
    <property type="component" value="Unassembled WGS sequence"/>
</dbReference>
<evidence type="ECO:0000313" key="1">
    <source>
        <dbReference type="EMBL" id="TWU51277.1"/>
    </source>
</evidence>
<keyword evidence="2" id="KW-1185">Reference proteome</keyword>
<dbReference type="RefSeq" id="WP_186776240.1">
    <property type="nucleotide sequence ID" value="NZ_SJPX01000003.1"/>
</dbReference>
<proteinExistence type="predicted"/>
<protein>
    <submittedName>
        <fullName evidence="1">Uncharacterized protein</fullName>
    </submittedName>
</protein>